<dbReference type="EMBL" id="BKBW01000002">
    <property type="protein sequence ID" value="GEQ74150.1"/>
    <property type="molecule type" value="Genomic_DNA"/>
</dbReference>
<comment type="caution">
    <text evidence="1">The sequence shown here is derived from an EMBL/GenBank/DDBJ whole genome shotgun (WGS) entry which is preliminary data.</text>
</comment>
<dbReference type="Gene3D" id="3.40.50.300">
    <property type="entry name" value="P-loop containing nucleotide triphosphate hydrolases"/>
    <property type="match status" value="1"/>
</dbReference>
<dbReference type="InterPro" id="IPR027417">
    <property type="entry name" value="P-loop_NTPase"/>
</dbReference>
<sequence>MQRLVFISPLGGAGCTTLAAHFSVLAAQRGSDCLALDLSPGNMLGRYLGLPSCAAQGWSNALLQQQWWGQAAMANSAGLQYLPRGYLNDQECSRLQAHWHSHPNWLPENLQALDLSSSTLVVMDAPSPCSPLGRQALQTADLAVVVLDASERTLQAHAAIQALQQSLAPQTRLQLVVNRYSPRRPTQQAALEQLRQQWGEALLLDLVHDDEAICEALSQGLCVHQSLPEAQSAHDFQGLAFRLLSGLAPLPQDPL</sequence>
<evidence type="ECO:0008006" key="3">
    <source>
        <dbReference type="Google" id="ProtNLM"/>
    </source>
</evidence>
<dbReference type="PANTHER" id="PTHR13696">
    <property type="entry name" value="P-LOOP CONTAINING NUCLEOSIDE TRIPHOSPHATE HYDROLASE"/>
    <property type="match status" value="1"/>
</dbReference>
<dbReference type="PROSITE" id="PS51257">
    <property type="entry name" value="PROKAR_LIPOPROTEIN"/>
    <property type="match status" value="1"/>
</dbReference>
<dbReference type="RefSeq" id="WP_149354880.1">
    <property type="nucleotide sequence ID" value="NZ_BKBW01000002.1"/>
</dbReference>
<evidence type="ECO:0000313" key="1">
    <source>
        <dbReference type="EMBL" id="GEQ74150.1"/>
    </source>
</evidence>
<dbReference type="Proteomes" id="UP000323105">
    <property type="component" value="Unassembled WGS sequence"/>
</dbReference>
<protein>
    <recommendedName>
        <fullName evidence="3">Cellulose synthase operon protein YhjQ</fullName>
    </recommendedName>
</protein>
<dbReference type="SUPFAM" id="SSF52540">
    <property type="entry name" value="P-loop containing nucleoside triphosphate hydrolases"/>
    <property type="match status" value="1"/>
</dbReference>
<dbReference type="PANTHER" id="PTHR13696:SF99">
    <property type="entry name" value="COBYRINIC ACID AC-DIAMIDE SYNTHASE"/>
    <property type="match status" value="1"/>
</dbReference>
<dbReference type="AlphaFoldDB" id="A0A5A7M974"/>
<organism evidence="1 2">
    <name type="scientific">Comamonas testosteroni</name>
    <name type="common">Pseudomonas testosteroni</name>
    <dbReference type="NCBI Taxonomy" id="285"/>
    <lineage>
        <taxon>Bacteria</taxon>
        <taxon>Pseudomonadati</taxon>
        <taxon>Pseudomonadota</taxon>
        <taxon>Betaproteobacteria</taxon>
        <taxon>Burkholderiales</taxon>
        <taxon>Comamonadaceae</taxon>
        <taxon>Comamonas</taxon>
    </lineage>
</organism>
<name>A0A5A7M974_COMTE</name>
<dbReference type="NCBIfam" id="TIGR03371">
    <property type="entry name" value="cellulose_yhjQ"/>
    <property type="match status" value="1"/>
</dbReference>
<dbReference type="InterPro" id="IPR017746">
    <property type="entry name" value="Cellulose_synthase_operon_BcsQ"/>
</dbReference>
<reference evidence="1 2" key="1">
    <citation type="journal article" date="2019" name="Microbiol. Resour. Announc.">
        <title>Draft Genome Sequence of Comamonas testosteroni TA441, a Bacterium That Has a Cryptic Phenol Degradation Gene Cluster.</title>
        <authorList>
            <person name="Arai H."/>
            <person name="Ishii M."/>
        </authorList>
    </citation>
    <scope>NUCLEOTIDE SEQUENCE [LARGE SCALE GENOMIC DNA]</scope>
    <source>
        <strain evidence="1 2">TA441</strain>
    </source>
</reference>
<evidence type="ECO:0000313" key="2">
    <source>
        <dbReference type="Proteomes" id="UP000323105"/>
    </source>
</evidence>
<gene>
    <name evidence="1" type="ORF">CTTA_1155</name>
</gene>
<dbReference type="Pfam" id="PF06564">
    <property type="entry name" value="CBP_BcsQ"/>
    <property type="match status" value="1"/>
</dbReference>
<proteinExistence type="predicted"/>
<dbReference type="InterPro" id="IPR050678">
    <property type="entry name" value="DNA_Partitioning_ATPase"/>
</dbReference>
<accession>A0A5A7M974</accession>